<evidence type="ECO:0000256" key="1">
    <source>
        <dbReference type="SAM" id="Phobius"/>
    </source>
</evidence>
<protein>
    <submittedName>
        <fullName evidence="2">Uncharacterized protein</fullName>
    </submittedName>
</protein>
<keyword evidence="1" id="KW-0472">Membrane</keyword>
<accession>A0A6C0LXJ5</accession>
<evidence type="ECO:0000313" key="2">
    <source>
        <dbReference type="EMBL" id="QHU35377.1"/>
    </source>
</evidence>
<dbReference type="AlphaFoldDB" id="A0A6C0LXJ5"/>
<organism evidence="2">
    <name type="scientific">viral metagenome</name>
    <dbReference type="NCBI Taxonomy" id="1070528"/>
    <lineage>
        <taxon>unclassified sequences</taxon>
        <taxon>metagenomes</taxon>
        <taxon>organismal metagenomes</taxon>
    </lineage>
</organism>
<name>A0A6C0LXJ5_9ZZZZ</name>
<sequence length="59" mass="6983">MGLLRAIITLVISITILNLILRYKESLEKYPILRHFVPLLEEKKCYILIGIMLILMIIW</sequence>
<keyword evidence="1" id="KW-1133">Transmembrane helix</keyword>
<proteinExistence type="predicted"/>
<keyword evidence="1" id="KW-0812">Transmembrane</keyword>
<reference evidence="2" key="1">
    <citation type="journal article" date="2020" name="Nature">
        <title>Giant virus diversity and host interactions through global metagenomics.</title>
        <authorList>
            <person name="Schulz F."/>
            <person name="Roux S."/>
            <person name="Paez-Espino D."/>
            <person name="Jungbluth S."/>
            <person name="Walsh D.A."/>
            <person name="Denef V.J."/>
            <person name="McMahon K.D."/>
            <person name="Konstantinidis K.T."/>
            <person name="Eloe-Fadrosh E.A."/>
            <person name="Kyrpides N.C."/>
            <person name="Woyke T."/>
        </authorList>
    </citation>
    <scope>NUCLEOTIDE SEQUENCE</scope>
    <source>
        <strain evidence="2">GVMAG-S-1017745-26</strain>
    </source>
</reference>
<feature type="transmembrane region" description="Helical" evidence="1">
    <location>
        <begin position="6"/>
        <end position="23"/>
    </location>
</feature>
<feature type="transmembrane region" description="Helical" evidence="1">
    <location>
        <begin position="43"/>
        <end position="58"/>
    </location>
</feature>
<dbReference type="EMBL" id="MN740588">
    <property type="protein sequence ID" value="QHU35377.1"/>
    <property type="molecule type" value="Genomic_DNA"/>
</dbReference>